<dbReference type="AlphaFoldDB" id="H1HMD6"/>
<dbReference type="STRING" id="999422.HMPREF9944_01273"/>
<organism evidence="2 3">
    <name type="scientific">Segatella maculosa OT 289</name>
    <dbReference type="NCBI Taxonomy" id="999422"/>
    <lineage>
        <taxon>Bacteria</taxon>
        <taxon>Pseudomonadati</taxon>
        <taxon>Bacteroidota</taxon>
        <taxon>Bacteroidia</taxon>
        <taxon>Bacteroidales</taxon>
        <taxon>Prevotellaceae</taxon>
        <taxon>Segatella</taxon>
    </lineage>
</organism>
<evidence type="ECO:0000313" key="2">
    <source>
        <dbReference type="EMBL" id="EHO70654.1"/>
    </source>
</evidence>
<feature type="chain" id="PRO_5003550150" evidence="1">
    <location>
        <begin position="21"/>
        <end position="218"/>
    </location>
</feature>
<name>H1HMD6_9BACT</name>
<protein>
    <submittedName>
        <fullName evidence="2">Uncharacterized protein</fullName>
    </submittedName>
</protein>
<dbReference type="HOGENOM" id="CLU_1265994_0_0_10"/>
<evidence type="ECO:0000256" key="1">
    <source>
        <dbReference type="SAM" id="SignalP"/>
    </source>
</evidence>
<dbReference type="RefSeq" id="WP_008565207.1">
    <property type="nucleotide sequence ID" value="NZ_JH594503.1"/>
</dbReference>
<comment type="caution">
    <text evidence="2">The sequence shown here is derived from an EMBL/GenBank/DDBJ whole genome shotgun (WGS) entry which is preliminary data.</text>
</comment>
<keyword evidence="1" id="KW-0732">Signal</keyword>
<dbReference type="PATRIC" id="fig|999422.3.peg.1314"/>
<accession>H1HMD6</accession>
<dbReference type="Proteomes" id="UP000003167">
    <property type="component" value="Unassembled WGS sequence"/>
</dbReference>
<sequence length="218" mass="23709">MKRLILTAIFAALLASVGSAQTTKTADKYIVDGKEVTHFDGSQLKGKIILNYNLDSTLTGVVHQIKTSDGLKNDIDKARHWNFYVQKKPGKQFKGKFQIKNPYVGTPIYVVDGVVKKDGLVGISPDHIVSVTVHKPGSKVALDYGNDGKNTVVVVTTGEKAVPVYVVAGKMMSEEEAKKLSSDRIKNIVVAKKGSKEAVKLGGEKQGNQHDYISIELK</sequence>
<proteinExistence type="predicted"/>
<dbReference type="EMBL" id="AGEK01000025">
    <property type="protein sequence ID" value="EHO70654.1"/>
    <property type="molecule type" value="Genomic_DNA"/>
</dbReference>
<evidence type="ECO:0000313" key="3">
    <source>
        <dbReference type="Proteomes" id="UP000003167"/>
    </source>
</evidence>
<feature type="signal peptide" evidence="1">
    <location>
        <begin position="1"/>
        <end position="20"/>
    </location>
</feature>
<reference evidence="2 3" key="1">
    <citation type="submission" date="2011-12" db="EMBL/GenBank/DDBJ databases">
        <title>The Genome Sequence of Prevotella maculosa OT 289.</title>
        <authorList>
            <consortium name="The Broad Institute Genome Sequencing Platform"/>
            <person name="Earl A."/>
            <person name="Ward D."/>
            <person name="Feldgarden M."/>
            <person name="Gevers D."/>
            <person name="Izard J."/>
            <person name="Blanton J.M."/>
            <person name="Mathney J."/>
            <person name="Tanner A.C."/>
            <person name="Dewhirst F.E."/>
            <person name="Young S.K."/>
            <person name="Zeng Q."/>
            <person name="Gargeya S."/>
            <person name="Fitzgerald M."/>
            <person name="Haas B."/>
            <person name="Abouelleil A."/>
            <person name="Alvarado L."/>
            <person name="Arachchi H.M."/>
            <person name="Berlin A."/>
            <person name="Chapman S.B."/>
            <person name="Gearin G."/>
            <person name="Goldberg J."/>
            <person name="Griggs A."/>
            <person name="Gujja S."/>
            <person name="Hansen M."/>
            <person name="Heiman D."/>
            <person name="Howarth C."/>
            <person name="Larimer J."/>
            <person name="Lui A."/>
            <person name="MacDonald P.J.P."/>
            <person name="McCowen C."/>
            <person name="Montmayeur A."/>
            <person name="Murphy C."/>
            <person name="Neiman D."/>
            <person name="Pearson M."/>
            <person name="Priest M."/>
            <person name="Roberts A."/>
            <person name="Saif S."/>
            <person name="Shea T."/>
            <person name="Sisk P."/>
            <person name="Stolte C."/>
            <person name="Sykes S."/>
            <person name="Wortman J."/>
            <person name="Nusbaum C."/>
            <person name="Birren B."/>
        </authorList>
    </citation>
    <scope>NUCLEOTIDE SEQUENCE [LARGE SCALE GENOMIC DNA]</scope>
    <source>
        <strain evidence="2 3">OT 289</strain>
    </source>
</reference>
<dbReference type="OrthoDB" id="1082695at2"/>
<keyword evidence="3" id="KW-1185">Reference proteome</keyword>
<gene>
    <name evidence="2" type="ORF">HMPREF9944_01273</name>
</gene>